<reference evidence="3" key="1">
    <citation type="journal article" date="2014" name="Int. J. Syst. Evol. Microbiol.">
        <title>Complete genome sequence of Corynebacterium casei LMG S-19264T (=DSM 44701T), isolated from a smear-ripened cheese.</title>
        <authorList>
            <consortium name="US DOE Joint Genome Institute (JGI-PGF)"/>
            <person name="Walter F."/>
            <person name="Albersmeier A."/>
            <person name="Kalinowski J."/>
            <person name="Ruckert C."/>
        </authorList>
    </citation>
    <scope>NUCLEOTIDE SEQUENCE</scope>
    <source>
        <strain evidence="3">KCTC 42651</strain>
    </source>
</reference>
<dbReference type="InterPro" id="IPR038404">
    <property type="entry name" value="TRAP_DctP_sf"/>
</dbReference>
<evidence type="ECO:0000256" key="2">
    <source>
        <dbReference type="SAM" id="SignalP"/>
    </source>
</evidence>
<proteinExistence type="predicted"/>
<feature type="chain" id="PRO_5036733769" evidence="2">
    <location>
        <begin position="24"/>
        <end position="324"/>
    </location>
</feature>
<comment type="caution">
    <text evidence="3">The sequence shown here is derived from an EMBL/GenBank/DDBJ whole genome shotgun (WGS) entry which is preliminary data.</text>
</comment>
<dbReference type="AlphaFoldDB" id="A0A918XX31"/>
<dbReference type="CDD" id="cd13602">
    <property type="entry name" value="PBP2_TRAP_BpDctp6_7"/>
    <property type="match status" value="1"/>
</dbReference>
<dbReference type="InterPro" id="IPR018389">
    <property type="entry name" value="DctP_fam"/>
</dbReference>
<dbReference type="RefSeq" id="WP_189994253.1">
    <property type="nucleotide sequence ID" value="NZ_BMZS01000012.1"/>
</dbReference>
<evidence type="ECO:0000313" key="4">
    <source>
        <dbReference type="Proteomes" id="UP000630353"/>
    </source>
</evidence>
<reference evidence="3" key="2">
    <citation type="submission" date="2020-09" db="EMBL/GenBank/DDBJ databases">
        <authorList>
            <person name="Sun Q."/>
            <person name="Kim S."/>
        </authorList>
    </citation>
    <scope>NUCLEOTIDE SEQUENCE</scope>
    <source>
        <strain evidence="3">KCTC 42651</strain>
    </source>
</reference>
<dbReference type="GO" id="GO:0055085">
    <property type="term" value="P:transmembrane transport"/>
    <property type="evidence" value="ECO:0007669"/>
    <property type="project" value="InterPro"/>
</dbReference>
<evidence type="ECO:0000313" key="3">
    <source>
        <dbReference type="EMBL" id="GHD60691.1"/>
    </source>
</evidence>
<gene>
    <name evidence="3" type="ORF">GCM10017083_46930</name>
</gene>
<protein>
    <submittedName>
        <fullName evidence="3">C4-dicarboxylate ABC transporter substrate-binding protein</fullName>
    </submittedName>
</protein>
<keyword evidence="1 2" id="KW-0732">Signal</keyword>
<dbReference type="PANTHER" id="PTHR33376:SF4">
    <property type="entry name" value="SIALIC ACID-BINDING PERIPLASMIC PROTEIN SIAP"/>
    <property type="match status" value="1"/>
</dbReference>
<feature type="signal peptide" evidence="2">
    <location>
        <begin position="1"/>
        <end position="23"/>
    </location>
</feature>
<dbReference type="EMBL" id="BMZS01000012">
    <property type="protein sequence ID" value="GHD60691.1"/>
    <property type="molecule type" value="Genomic_DNA"/>
</dbReference>
<dbReference type="NCBIfam" id="NF037995">
    <property type="entry name" value="TRAP_S1"/>
    <property type="match status" value="1"/>
</dbReference>
<accession>A0A918XX31</accession>
<name>A0A918XX31_9PROT</name>
<evidence type="ECO:0000256" key="1">
    <source>
        <dbReference type="ARBA" id="ARBA00022729"/>
    </source>
</evidence>
<dbReference type="Pfam" id="PF03480">
    <property type="entry name" value="DctP"/>
    <property type="match status" value="1"/>
</dbReference>
<organism evidence="3 4">
    <name type="scientific">Thalassobaculum fulvum</name>
    <dbReference type="NCBI Taxonomy" id="1633335"/>
    <lineage>
        <taxon>Bacteria</taxon>
        <taxon>Pseudomonadati</taxon>
        <taxon>Pseudomonadota</taxon>
        <taxon>Alphaproteobacteria</taxon>
        <taxon>Rhodospirillales</taxon>
        <taxon>Thalassobaculaceae</taxon>
        <taxon>Thalassobaculum</taxon>
    </lineage>
</organism>
<dbReference type="Gene3D" id="3.40.190.170">
    <property type="entry name" value="Bacterial extracellular solute-binding protein, family 7"/>
    <property type="match status" value="1"/>
</dbReference>
<dbReference type="PANTHER" id="PTHR33376">
    <property type="match status" value="1"/>
</dbReference>
<sequence>MKRIITTAAAGVLALGWATSALAEKWDMPLAYPATNFHSETAAAFAAAVKAGTGGKLEIVTHPGGSLFKGGEIFRAVRTGQAQIGERLISALGNEDPLFEIDGLPFLATSYDDAKKLYEASKPELNALLDSKGVKLLYAVAWPPQGLYTKKPIESAADMKGVKFRAYNQATARLAELMGAIPTKIEAAEISQAFSTGVAESMISSGSTGYDSKLWEFTKFWYDTNAWLPKNMIIVNKAAWDGLDKATQDVVMKAAADAEKAGWAKSEELANWYKEQLKANGMTVEPPSAALAADFKKIGDTMTSEWLEKAGAAGKAVVERFKKM</sequence>
<dbReference type="Proteomes" id="UP000630353">
    <property type="component" value="Unassembled WGS sequence"/>
</dbReference>
<keyword evidence="4" id="KW-1185">Reference proteome</keyword>